<dbReference type="PANTHER" id="PTHR34776:SF1">
    <property type="entry name" value="F17F16.3 PROTEIN"/>
    <property type="match status" value="1"/>
</dbReference>
<protein>
    <submittedName>
        <fullName evidence="1">Uncharacterized protein</fullName>
    </submittedName>
</protein>
<dbReference type="EMBL" id="AP025591">
    <property type="protein sequence ID" value="BDG02127.1"/>
    <property type="molecule type" value="Genomic_DNA"/>
</dbReference>
<sequence length="248" mass="27953">MAEVLERGELHFFYRPRVERNAPRGDADVQRFMVVLAPDGRRIWRLVFVGAKRMPELARRGRERNWAWVAKVAGDPGDIEMELRGYRYRTKTRGERDQPSARPAGDGEYVLARHGDHTHLAYALARPDPPGDVQRGLGIATQASYVVAVKNPEWPSPRPDAGLGEEQTAFYPRALQEKFRNRRWGEVEPAHLDRDGAELLLVGATEDPEGELGIHLDPAERGAPDAFRALGLDRRDHPVAPLFTGEWA</sequence>
<dbReference type="RefSeq" id="WP_248359418.1">
    <property type="nucleotide sequence ID" value="NZ_AP025591.1"/>
</dbReference>
<evidence type="ECO:0000313" key="2">
    <source>
        <dbReference type="Proteomes" id="UP001162891"/>
    </source>
</evidence>
<name>A0ABM7WRM4_9BACT</name>
<accession>A0ABM7WRM4</accession>
<dbReference type="PANTHER" id="PTHR34776">
    <property type="entry name" value="F17F16.3 PROTEIN"/>
    <property type="match status" value="1"/>
</dbReference>
<keyword evidence="2" id="KW-1185">Reference proteome</keyword>
<dbReference type="Proteomes" id="UP001162891">
    <property type="component" value="Chromosome"/>
</dbReference>
<proteinExistence type="predicted"/>
<organism evidence="1 2">
    <name type="scientific">Anaeromyxobacter oryzae</name>
    <dbReference type="NCBI Taxonomy" id="2918170"/>
    <lineage>
        <taxon>Bacteria</taxon>
        <taxon>Pseudomonadati</taxon>
        <taxon>Myxococcota</taxon>
        <taxon>Myxococcia</taxon>
        <taxon>Myxococcales</taxon>
        <taxon>Cystobacterineae</taxon>
        <taxon>Anaeromyxobacteraceae</taxon>
        <taxon>Anaeromyxobacter</taxon>
    </lineage>
</organism>
<gene>
    <name evidence="1" type="ORF">AMOR_11230</name>
</gene>
<reference evidence="2" key="1">
    <citation type="journal article" date="2022" name="Int. J. Syst. Evol. Microbiol.">
        <title>Anaeromyxobacter oryzae sp. nov., Anaeromyxobacter diazotrophicus sp. nov. and Anaeromyxobacter paludicola sp. nov., isolated from paddy soils.</title>
        <authorList>
            <person name="Itoh H."/>
            <person name="Xu Z."/>
            <person name="Mise K."/>
            <person name="Masuda Y."/>
            <person name="Ushijima N."/>
            <person name="Hayakawa C."/>
            <person name="Shiratori Y."/>
            <person name="Senoo K."/>
        </authorList>
    </citation>
    <scope>NUCLEOTIDE SEQUENCE [LARGE SCALE GENOMIC DNA]</scope>
    <source>
        <strain evidence="2">Red232</strain>
    </source>
</reference>
<evidence type="ECO:0000313" key="1">
    <source>
        <dbReference type="EMBL" id="BDG02127.1"/>
    </source>
</evidence>